<name>A0A7G9WG79_9FIRM</name>
<dbReference type="NCBIfam" id="TIGR01634">
    <property type="entry name" value="tail_P2_I"/>
    <property type="match status" value="1"/>
</dbReference>
<evidence type="ECO:0000313" key="1">
    <source>
        <dbReference type="EMBL" id="QNO17691.1"/>
    </source>
</evidence>
<dbReference type="KEGG" id="caml:H6X83_12295"/>
<reference evidence="1 2" key="1">
    <citation type="submission" date="2020-08" db="EMBL/GenBank/DDBJ databases">
        <authorList>
            <person name="Ren C."/>
            <person name="Gu Y."/>
            <person name="Xu Y."/>
        </authorList>
    </citation>
    <scope>NUCLEOTIDE SEQUENCE [LARGE SCALE GENOMIC DNA]</scope>
    <source>
        <strain evidence="1 2">LBM18003</strain>
    </source>
</reference>
<dbReference type="Proteomes" id="UP000516046">
    <property type="component" value="Chromosome"/>
</dbReference>
<dbReference type="AlphaFoldDB" id="A0A7G9WG79"/>
<accession>A0A7G9WG79</accession>
<gene>
    <name evidence="1" type="ORF">H6X83_12295</name>
</gene>
<dbReference type="EMBL" id="CP060696">
    <property type="protein sequence ID" value="QNO17691.1"/>
    <property type="molecule type" value="Genomic_DNA"/>
</dbReference>
<proteinExistence type="predicted"/>
<dbReference type="RefSeq" id="WP_212506755.1">
    <property type="nucleotide sequence ID" value="NZ_CP060696.1"/>
</dbReference>
<dbReference type="InterPro" id="IPR006521">
    <property type="entry name" value="Tail_protein_I"/>
</dbReference>
<sequence>MSSMDLSTLDFAKLLPVWMRKDAADTGLSQALDVIIPFVADAIKKLSTWDVLDSLNDAELDELAWESNITWYDSYADIAIKRQTIKDADRIFRTKGTPWAVQRVINTYFGGESSLLPWWEYAGGRFPHFKVVTTNATLKYENYKMFLAVLEEVKRQCAVLDTILILIKSQGMVYAGSCVRTGAVTIIHAYQPGNIQISAKAYAAFPPVRSGQSTVISYNAEQGKEL</sequence>
<keyword evidence="2" id="KW-1185">Reference proteome</keyword>
<evidence type="ECO:0000313" key="2">
    <source>
        <dbReference type="Proteomes" id="UP000516046"/>
    </source>
</evidence>
<dbReference type="Pfam" id="PF09684">
    <property type="entry name" value="Tail_P2_I"/>
    <property type="match status" value="1"/>
</dbReference>
<protein>
    <submittedName>
        <fullName evidence="1">Phage tail protein I</fullName>
    </submittedName>
</protein>
<organism evidence="1 2">
    <name type="scientific">Caproicibacterium amylolyticum</name>
    <dbReference type="NCBI Taxonomy" id="2766537"/>
    <lineage>
        <taxon>Bacteria</taxon>
        <taxon>Bacillati</taxon>
        <taxon>Bacillota</taxon>
        <taxon>Clostridia</taxon>
        <taxon>Eubacteriales</taxon>
        <taxon>Oscillospiraceae</taxon>
        <taxon>Caproicibacterium</taxon>
    </lineage>
</organism>